<feature type="region of interest" description="Disordered" evidence="1">
    <location>
        <begin position="309"/>
        <end position="339"/>
    </location>
</feature>
<evidence type="ECO:0000256" key="1">
    <source>
        <dbReference type="SAM" id="MobiDB-lite"/>
    </source>
</evidence>
<proteinExistence type="predicted"/>
<dbReference type="Proteomes" id="UP001497525">
    <property type="component" value="Unassembled WGS sequence"/>
</dbReference>
<accession>A0AAV2TJ39</accession>
<feature type="region of interest" description="Disordered" evidence="1">
    <location>
        <begin position="197"/>
        <end position="226"/>
    </location>
</feature>
<evidence type="ECO:0000313" key="2">
    <source>
        <dbReference type="EMBL" id="CAL5137487.1"/>
    </source>
</evidence>
<gene>
    <name evidence="2" type="ORF">CDAUBV1_LOCUS11793</name>
</gene>
<dbReference type="AlphaFoldDB" id="A0AAV2TJ39"/>
<sequence length="381" mass="44393">MQTVREFPRHLVSHPLWISDFKYADLRSIMHSDYRGHFHKTRREAPYGMRARSFKPKVSAYRSTLNLNMPRCESTPHSEPVWQAFEAGRTPTPGEVLFRPKPNTAWVIDDKHSLRSRWRTVGEIQPSQEPFTRTSLYREHFPPKVPEKMEKIKAVHIPLKTARIFDSRSTYALDFGGYDQSAAPRIRKRARTECSEIMEKSEPDLPPTREKSSAEDQPTMGLPTPLMTRTTYKIDYQPYGEGVKPEAIMSRNVAARVHSKPVETPPYEITNRDFTVVTSYRKDYNSSGKPNCSLLPAAGLVTRRGAMRSQRETHQFQMPPEKSYSAETKMGRKTKSSLHTAREFFTDRVERMYENSRQQNLWPYLEHKNSFFYTTENTEDF</sequence>
<feature type="compositionally biased region" description="Basic and acidic residues" evidence="1">
    <location>
        <begin position="197"/>
        <end position="214"/>
    </location>
</feature>
<evidence type="ECO:0000313" key="3">
    <source>
        <dbReference type="Proteomes" id="UP001497525"/>
    </source>
</evidence>
<comment type="caution">
    <text evidence="2">The sequence shown here is derived from an EMBL/GenBank/DDBJ whole genome shotgun (WGS) entry which is preliminary data.</text>
</comment>
<protein>
    <submittedName>
        <fullName evidence="2">Uncharacterized protein</fullName>
    </submittedName>
</protein>
<dbReference type="EMBL" id="CAXLJL010000401">
    <property type="protein sequence ID" value="CAL5137487.1"/>
    <property type="molecule type" value="Genomic_DNA"/>
</dbReference>
<name>A0AAV2TJ39_CALDB</name>
<organism evidence="2 3">
    <name type="scientific">Calicophoron daubneyi</name>
    <name type="common">Rumen fluke</name>
    <name type="synonym">Paramphistomum daubneyi</name>
    <dbReference type="NCBI Taxonomy" id="300641"/>
    <lineage>
        <taxon>Eukaryota</taxon>
        <taxon>Metazoa</taxon>
        <taxon>Spiralia</taxon>
        <taxon>Lophotrochozoa</taxon>
        <taxon>Platyhelminthes</taxon>
        <taxon>Trematoda</taxon>
        <taxon>Digenea</taxon>
        <taxon>Plagiorchiida</taxon>
        <taxon>Pronocephalata</taxon>
        <taxon>Paramphistomoidea</taxon>
        <taxon>Paramphistomidae</taxon>
        <taxon>Calicophoron</taxon>
    </lineage>
</organism>
<reference evidence="2" key="1">
    <citation type="submission" date="2024-06" db="EMBL/GenBank/DDBJ databases">
        <authorList>
            <person name="Liu X."/>
            <person name="Lenzi L."/>
            <person name="Haldenby T S."/>
            <person name="Uol C."/>
        </authorList>
    </citation>
    <scope>NUCLEOTIDE SEQUENCE</scope>
</reference>